<dbReference type="Pfam" id="PF03348">
    <property type="entry name" value="Serinc"/>
    <property type="match status" value="1"/>
</dbReference>
<evidence type="ECO:0000256" key="7">
    <source>
        <dbReference type="SAM" id="SignalP"/>
    </source>
</evidence>
<keyword evidence="3 6" id="KW-0812">Transmembrane</keyword>
<accession>A0AAJ6VV49</accession>
<dbReference type="AlphaFoldDB" id="A0AAJ6VV49"/>
<keyword evidence="8" id="KW-1185">Reference proteome</keyword>
<feature type="transmembrane region" description="Helical" evidence="6">
    <location>
        <begin position="363"/>
        <end position="385"/>
    </location>
</feature>
<dbReference type="KEGG" id="goe:100903916"/>
<dbReference type="GO" id="GO:0016020">
    <property type="term" value="C:membrane"/>
    <property type="evidence" value="ECO:0007669"/>
    <property type="project" value="UniProtKB-SubCell"/>
</dbReference>
<organism evidence="8 9">
    <name type="scientific">Galendromus occidentalis</name>
    <name type="common">western predatory mite</name>
    <dbReference type="NCBI Taxonomy" id="34638"/>
    <lineage>
        <taxon>Eukaryota</taxon>
        <taxon>Metazoa</taxon>
        <taxon>Ecdysozoa</taxon>
        <taxon>Arthropoda</taxon>
        <taxon>Chelicerata</taxon>
        <taxon>Arachnida</taxon>
        <taxon>Acari</taxon>
        <taxon>Parasitiformes</taxon>
        <taxon>Mesostigmata</taxon>
        <taxon>Gamasina</taxon>
        <taxon>Phytoseioidea</taxon>
        <taxon>Phytoseiidae</taxon>
        <taxon>Typhlodrominae</taxon>
        <taxon>Galendromus</taxon>
    </lineage>
</organism>
<dbReference type="RefSeq" id="XP_003738027.1">
    <property type="nucleotide sequence ID" value="XM_003737979.2"/>
</dbReference>
<evidence type="ECO:0000256" key="6">
    <source>
        <dbReference type="SAM" id="Phobius"/>
    </source>
</evidence>
<feature type="transmembrane region" description="Helical" evidence="6">
    <location>
        <begin position="406"/>
        <end position="430"/>
    </location>
</feature>
<feature type="transmembrane region" description="Helical" evidence="6">
    <location>
        <begin position="120"/>
        <end position="140"/>
    </location>
</feature>
<evidence type="ECO:0000313" key="9">
    <source>
        <dbReference type="RefSeq" id="XP_003738027.1"/>
    </source>
</evidence>
<dbReference type="Proteomes" id="UP000694867">
    <property type="component" value="Unplaced"/>
</dbReference>
<reference evidence="9" key="1">
    <citation type="submission" date="2025-08" db="UniProtKB">
        <authorList>
            <consortium name="RefSeq"/>
        </authorList>
    </citation>
    <scope>IDENTIFICATION</scope>
</reference>
<evidence type="ECO:0000256" key="3">
    <source>
        <dbReference type="ARBA" id="ARBA00022692"/>
    </source>
</evidence>
<proteinExistence type="inferred from homology"/>
<feature type="transmembrane region" description="Helical" evidence="6">
    <location>
        <begin position="230"/>
        <end position="250"/>
    </location>
</feature>
<keyword evidence="7" id="KW-0732">Signal</keyword>
<feature type="transmembrane region" description="Helical" evidence="6">
    <location>
        <begin position="298"/>
        <end position="318"/>
    </location>
</feature>
<comment type="similarity">
    <text evidence="2">Belongs to the TDE1 family.</text>
</comment>
<dbReference type="PANTHER" id="PTHR10383">
    <property type="entry name" value="SERINE INCORPORATOR"/>
    <property type="match status" value="1"/>
</dbReference>
<feature type="transmembrane region" description="Helical" evidence="6">
    <location>
        <begin position="82"/>
        <end position="108"/>
    </location>
</feature>
<feature type="signal peptide" evidence="7">
    <location>
        <begin position="1"/>
        <end position="16"/>
    </location>
</feature>
<keyword evidence="5 6" id="KW-0472">Membrane</keyword>
<evidence type="ECO:0000256" key="1">
    <source>
        <dbReference type="ARBA" id="ARBA00004141"/>
    </source>
</evidence>
<dbReference type="CTD" id="136028748"/>
<evidence type="ECO:0000256" key="2">
    <source>
        <dbReference type="ARBA" id="ARBA00006665"/>
    </source>
</evidence>
<evidence type="ECO:0000313" key="8">
    <source>
        <dbReference type="Proteomes" id="UP000694867"/>
    </source>
</evidence>
<dbReference type="GeneID" id="100903916"/>
<feature type="transmembrane region" description="Helical" evidence="6">
    <location>
        <begin position="149"/>
        <end position="170"/>
    </location>
</feature>
<feature type="transmembrane region" description="Helical" evidence="6">
    <location>
        <begin position="41"/>
        <end position="62"/>
    </location>
</feature>
<gene>
    <name evidence="9" type="primary">LOC100903916</name>
</gene>
<protein>
    <submittedName>
        <fullName evidence="9">Probable serine incorporator</fullName>
    </submittedName>
</protein>
<dbReference type="InterPro" id="IPR005016">
    <property type="entry name" value="TDE1/TMS"/>
</dbReference>
<name>A0AAJ6VV49_9ACAR</name>
<feature type="chain" id="PRO_5042536751" evidence="7">
    <location>
        <begin position="17"/>
        <end position="435"/>
    </location>
</feature>
<feature type="transmembrane region" description="Helical" evidence="6">
    <location>
        <begin position="190"/>
        <end position="218"/>
    </location>
</feature>
<dbReference type="PANTHER" id="PTHR10383:SF9">
    <property type="entry name" value="SERINE INCORPORATOR, ISOFORM F"/>
    <property type="match status" value="1"/>
</dbReference>
<comment type="subcellular location">
    <subcellularLocation>
        <location evidence="1">Membrane</location>
        <topology evidence="1">Multi-pass membrane protein</topology>
    </subcellularLocation>
</comment>
<sequence length="435" mass="47376">MGAVLGLCSAAQMACCCGSAACSLCCSACPSCRNSTSTRIMYALMLVVTTVVAAIMLSPSLAETLQKIPNLCTASKICQEVVGYLAVYRIMFALTIFFIVMCVMMIGVRTSNDGRAGIQNGFWGLKYVLLVGLMVASFFMGDGRTFGEVWMYFGMVGAALFILIQLILIIDFAHGWAGAWVSEYENNGSRGWYCALFSATIGMYAVAITTVSLCFTYYTVSDGCGLQKFFLSFNLILCAIFSVISVLPIVQEHMPTSGLLQSSAVSLYIMYLTWSALTNSGDTKCLPESLVGENKSKLDLQSIVSLILFAACVLYSSIRNSSNTQVGKLTGVNDSNDAEAGVQSGAVHEETTKVWDNEENGVAYSWSFFHFMFALATLYVMMTLTNWYQPGDATKTGSFVENRGSMWVKIISSWVCAALYSWTLVAPAVFPDREF</sequence>
<evidence type="ECO:0000256" key="5">
    <source>
        <dbReference type="ARBA" id="ARBA00023136"/>
    </source>
</evidence>
<keyword evidence="4 6" id="KW-1133">Transmembrane helix</keyword>
<evidence type="ECO:0000256" key="4">
    <source>
        <dbReference type="ARBA" id="ARBA00022989"/>
    </source>
</evidence>